<feature type="transmembrane region" description="Helical" evidence="2">
    <location>
        <begin position="181"/>
        <end position="202"/>
    </location>
</feature>
<keyword evidence="4" id="KW-1185">Reference proteome</keyword>
<dbReference type="InterPro" id="IPR039672">
    <property type="entry name" value="MFS_2"/>
</dbReference>
<accession>A0ABT3TG93</accession>
<evidence type="ECO:0000256" key="2">
    <source>
        <dbReference type="SAM" id="Phobius"/>
    </source>
</evidence>
<comment type="caution">
    <text evidence="3">The sequence shown here is derived from an EMBL/GenBank/DDBJ whole genome shotgun (WGS) entry which is preliminary data.</text>
</comment>
<feature type="transmembrane region" description="Helical" evidence="2">
    <location>
        <begin position="136"/>
        <end position="160"/>
    </location>
</feature>
<dbReference type="Gene3D" id="1.20.1250.20">
    <property type="entry name" value="MFS general substrate transporter like domains"/>
    <property type="match status" value="2"/>
</dbReference>
<dbReference type="PANTHER" id="PTHR11328:SF24">
    <property type="entry name" value="MAJOR FACILITATOR SUPERFAMILY (MFS) PROFILE DOMAIN-CONTAINING PROTEIN"/>
    <property type="match status" value="1"/>
</dbReference>
<evidence type="ECO:0000256" key="1">
    <source>
        <dbReference type="ARBA" id="ARBA00009617"/>
    </source>
</evidence>
<feature type="transmembrane region" description="Helical" evidence="2">
    <location>
        <begin position="214"/>
        <end position="234"/>
    </location>
</feature>
<gene>
    <name evidence="3" type="ORF">EYC98_06100</name>
</gene>
<dbReference type="Pfam" id="PF13347">
    <property type="entry name" value="MFS_2"/>
    <property type="match status" value="1"/>
</dbReference>
<sequence length="505" mass="55865">MVTRYLALLKTASAKPYCGDYNQTETYTPLLTLRQRALYGVGGAVFSVKEAAYSIFVLIFYTQVLGLAGSIAGLVMLLAILWDAVNDPLIGGWSDRFQSRWGRRHPFMLAGAIPMGIGFIGLFYPPAAITEDTWLLAAWLLFWSLWIRTFLSFFSIPHLAMAAELTTDYYERSRLLGARTFFGFICAVALPALALLVLFPTINEIDGRFVAGNYPMYGLWSCLLVWLVAGLAIGGTPRHPGERKVAAKKNASPTTVTALFKDFALILRNLNFRNILFYDAAASASYGILISLNVLAWTYYWELSTTQLSVVLALPSIIGVPLAVWAMGPLGKRWSKHRILQLTIGLMIAVAMSVYLLRWLDWLPANDHPLVFVALLLQMLAWMFLFVIRVICAFSIIADVTDEHELEHGTRQEGGFFAAMGFTTKLAGAAGPLYAGIVLDVINLQEGMLPGAIAQQTLDGLALSLLVGVIPLLLLAWRFTYAISMSPQKLAHIQAQLRAREEQKN</sequence>
<organism evidence="3 4">
    <name type="scientific">Candidatus Litorirhabdus singularis</name>
    <dbReference type="NCBI Taxonomy" id="2518993"/>
    <lineage>
        <taxon>Bacteria</taxon>
        <taxon>Pseudomonadati</taxon>
        <taxon>Pseudomonadota</taxon>
        <taxon>Gammaproteobacteria</taxon>
        <taxon>Cellvibrionales</taxon>
        <taxon>Halieaceae</taxon>
        <taxon>Candidatus Litorirhabdus</taxon>
    </lineage>
</organism>
<feature type="transmembrane region" description="Helical" evidence="2">
    <location>
        <begin position="370"/>
        <end position="396"/>
    </location>
</feature>
<evidence type="ECO:0000313" key="3">
    <source>
        <dbReference type="EMBL" id="MCX2980444.1"/>
    </source>
</evidence>
<evidence type="ECO:0000313" key="4">
    <source>
        <dbReference type="Proteomes" id="UP001143362"/>
    </source>
</evidence>
<keyword evidence="2" id="KW-0812">Transmembrane</keyword>
<feature type="transmembrane region" description="Helical" evidence="2">
    <location>
        <begin position="275"/>
        <end position="300"/>
    </location>
</feature>
<dbReference type="InterPro" id="IPR036259">
    <property type="entry name" value="MFS_trans_sf"/>
</dbReference>
<dbReference type="PANTHER" id="PTHR11328">
    <property type="entry name" value="MAJOR FACILITATOR SUPERFAMILY DOMAIN-CONTAINING PROTEIN"/>
    <property type="match status" value="1"/>
</dbReference>
<dbReference type="SUPFAM" id="SSF103473">
    <property type="entry name" value="MFS general substrate transporter"/>
    <property type="match status" value="1"/>
</dbReference>
<name>A0ABT3TG93_9GAMM</name>
<reference evidence="3" key="1">
    <citation type="submission" date="2019-02" db="EMBL/GenBank/DDBJ databases">
        <authorList>
            <person name="Li S.-H."/>
        </authorList>
    </citation>
    <scope>NUCLEOTIDE SEQUENCE</scope>
    <source>
        <strain evidence="3">IMCC14734</strain>
    </source>
</reference>
<proteinExistence type="inferred from homology"/>
<feature type="transmembrane region" description="Helical" evidence="2">
    <location>
        <begin position="106"/>
        <end position="124"/>
    </location>
</feature>
<feature type="transmembrane region" description="Helical" evidence="2">
    <location>
        <begin position="416"/>
        <end position="437"/>
    </location>
</feature>
<dbReference type="Proteomes" id="UP001143362">
    <property type="component" value="Unassembled WGS sequence"/>
</dbReference>
<feature type="transmembrane region" description="Helical" evidence="2">
    <location>
        <begin position="339"/>
        <end position="358"/>
    </location>
</feature>
<comment type="similarity">
    <text evidence="1">Belongs to the sodium:galactoside symporter (TC 2.A.2) family.</text>
</comment>
<keyword evidence="2" id="KW-0472">Membrane</keyword>
<keyword evidence="2" id="KW-1133">Transmembrane helix</keyword>
<feature type="transmembrane region" description="Helical" evidence="2">
    <location>
        <begin position="457"/>
        <end position="477"/>
    </location>
</feature>
<dbReference type="EMBL" id="SHNN01000001">
    <property type="protein sequence ID" value="MCX2980444.1"/>
    <property type="molecule type" value="Genomic_DNA"/>
</dbReference>
<feature type="transmembrane region" description="Helical" evidence="2">
    <location>
        <begin position="306"/>
        <end position="327"/>
    </location>
</feature>
<feature type="transmembrane region" description="Helical" evidence="2">
    <location>
        <begin position="67"/>
        <end position="85"/>
    </location>
</feature>
<feature type="transmembrane region" description="Helical" evidence="2">
    <location>
        <begin position="37"/>
        <end position="61"/>
    </location>
</feature>
<protein>
    <submittedName>
        <fullName evidence="3">MFS transporter</fullName>
    </submittedName>
</protein>